<dbReference type="InterPro" id="IPR001789">
    <property type="entry name" value="Sig_transdc_resp-reg_receiver"/>
</dbReference>
<organism evidence="3 4">
    <name type="scientific">Deinococcus yavapaiensis KR-236</name>
    <dbReference type="NCBI Taxonomy" id="694435"/>
    <lineage>
        <taxon>Bacteria</taxon>
        <taxon>Thermotogati</taxon>
        <taxon>Deinococcota</taxon>
        <taxon>Deinococci</taxon>
        <taxon>Deinococcales</taxon>
        <taxon>Deinococcaceae</taxon>
        <taxon>Deinococcus</taxon>
    </lineage>
</organism>
<evidence type="ECO:0000313" key="4">
    <source>
        <dbReference type="Proteomes" id="UP000248326"/>
    </source>
</evidence>
<dbReference type="EMBL" id="QJSX01000014">
    <property type="protein sequence ID" value="PYE51946.1"/>
    <property type="molecule type" value="Genomic_DNA"/>
</dbReference>
<keyword evidence="4" id="KW-1185">Reference proteome</keyword>
<dbReference type="Pfam" id="PF00072">
    <property type="entry name" value="Response_reg"/>
    <property type="match status" value="1"/>
</dbReference>
<evidence type="ECO:0000256" key="1">
    <source>
        <dbReference type="PROSITE-ProRule" id="PRU00169"/>
    </source>
</evidence>
<proteinExistence type="predicted"/>
<dbReference type="RefSeq" id="WP_110887963.1">
    <property type="nucleotide sequence ID" value="NZ_QJSX01000014.1"/>
</dbReference>
<feature type="modified residue" description="4-aspartylphosphate" evidence="1">
    <location>
        <position position="61"/>
    </location>
</feature>
<dbReference type="InterPro" id="IPR011006">
    <property type="entry name" value="CheY-like_superfamily"/>
</dbReference>
<dbReference type="PROSITE" id="PS50110">
    <property type="entry name" value="RESPONSE_REGULATORY"/>
    <property type="match status" value="1"/>
</dbReference>
<protein>
    <submittedName>
        <fullName evidence="3">Response regulator receiver domain-containing protein</fullName>
    </submittedName>
</protein>
<comment type="caution">
    <text evidence="3">The sequence shown here is derived from an EMBL/GenBank/DDBJ whole genome shotgun (WGS) entry which is preliminary data.</text>
</comment>
<sequence length="147" mass="16292">MLANAPLILCIEDSATDADLLREAFAQIALTCKPVVLNVEHDGTHALDVAKRVQPDLILLDLVMPASDGLHVLEALKSDKETRAIPVIVLTHHCDDERIAQAYRRYANAFLYKGQSFEELTRAVGSLCRFWLRSVVLPTHRSGASMN</sequence>
<dbReference type="OrthoDB" id="9785718at2"/>
<dbReference type="InterPro" id="IPR052893">
    <property type="entry name" value="TCS_response_regulator"/>
</dbReference>
<dbReference type="PANTHER" id="PTHR44520">
    <property type="entry name" value="RESPONSE REGULATOR RCP1-RELATED"/>
    <property type="match status" value="1"/>
</dbReference>
<dbReference type="AlphaFoldDB" id="A0A318S1Z1"/>
<evidence type="ECO:0000259" key="2">
    <source>
        <dbReference type="PROSITE" id="PS50110"/>
    </source>
</evidence>
<dbReference type="Proteomes" id="UP000248326">
    <property type="component" value="Unassembled WGS sequence"/>
</dbReference>
<keyword evidence="1" id="KW-0597">Phosphoprotein</keyword>
<evidence type="ECO:0000313" key="3">
    <source>
        <dbReference type="EMBL" id="PYE51946.1"/>
    </source>
</evidence>
<dbReference type="SMART" id="SM00448">
    <property type="entry name" value="REC"/>
    <property type="match status" value="1"/>
</dbReference>
<accession>A0A318S1Z1</accession>
<dbReference type="PANTHER" id="PTHR44520:SF2">
    <property type="entry name" value="RESPONSE REGULATOR RCP1"/>
    <property type="match status" value="1"/>
</dbReference>
<feature type="domain" description="Response regulatory" evidence="2">
    <location>
        <begin position="7"/>
        <end position="128"/>
    </location>
</feature>
<name>A0A318S1Z1_9DEIO</name>
<gene>
    <name evidence="3" type="ORF">DES52_114147</name>
</gene>
<reference evidence="3 4" key="1">
    <citation type="submission" date="2018-06" db="EMBL/GenBank/DDBJ databases">
        <title>Genomic Encyclopedia of Type Strains, Phase IV (KMG-IV): sequencing the most valuable type-strain genomes for metagenomic binning, comparative biology and taxonomic classification.</title>
        <authorList>
            <person name="Goeker M."/>
        </authorList>
    </citation>
    <scope>NUCLEOTIDE SEQUENCE [LARGE SCALE GENOMIC DNA]</scope>
    <source>
        <strain evidence="3 4">DSM 18048</strain>
    </source>
</reference>
<dbReference type="GO" id="GO:0000160">
    <property type="term" value="P:phosphorelay signal transduction system"/>
    <property type="evidence" value="ECO:0007669"/>
    <property type="project" value="InterPro"/>
</dbReference>
<dbReference type="Gene3D" id="3.40.50.2300">
    <property type="match status" value="1"/>
</dbReference>
<dbReference type="SUPFAM" id="SSF52172">
    <property type="entry name" value="CheY-like"/>
    <property type="match status" value="1"/>
</dbReference>